<dbReference type="FunCoup" id="A0A2K2DPR0">
    <property type="interactions" value="5"/>
</dbReference>
<feature type="region of interest" description="Disordered" evidence="2">
    <location>
        <begin position="458"/>
        <end position="487"/>
    </location>
</feature>
<feature type="compositionally biased region" description="Basic and acidic residues" evidence="2">
    <location>
        <begin position="66"/>
        <end position="78"/>
    </location>
</feature>
<evidence type="ECO:0000256" key="1">
    <source>
        <dbReference type="SAM" id="Coils"/>
    </source>
</evidence>
<evidence type="ECO:0000313" key="4">
    <source>
        <dbReference type="EnsemblPlants" id="PNT76276"/>
    </source>
</evidence>
<feature type="compositionally biased region" description="Low complexity" evidence="2">
    <location>
        <begin position="164"/>
        <end position="188"/>
    </location>
</feature>
<dbReference type="PANTHER" id="PTHR31008:SF30">
    <property type="entry name" value="OS06G0196500 PROTEIN"/>
    <property type="match status" value="1"/>
</dbReference>
<dbReference type="KEGG" id="bdi:104582220"/>
<dbReference type="EnsemblPlants" id="PNT76276">
    <property type="protein sequence ID" value="PNT76276"/>
    <property type="gene ID" value="BRADI_1g46616v3"/>
</dbReference>
<accession>A0A2K2DPR0</accession>
<feature type="region of interest" description="Disordered" evidence="2">
    <location>
        <begin position="578"/>
        <end position="607"/>
    </location>
</feature>
<proteinExistence type="predicted"/>
<evidence type="ECO:0000256" key="2">
    <source>
        <dbReference type="SAM" id="MobiDB-lite"/>
    </source>
</evidence>
<feature type="compositionally biased region" description="Basic and acidic residues" evidence="2">
    <location>
        <begin position="230"/>
        <end position="239"/>
    </location>
</feature>
<keyword evidence="1" id="KW-0175">Coiled coil</keyword>
<feature type="region of interest" description="Disordered" evidence="2">
    <location>
        <begin position="379"/>
        <end position="437"/>
    </location>
</feature>
<dbReference type="PANTHER" id="PTHR31008">
    <property type="entry name" value="COP1-INTERACTING PROTEIN-RELATED"/>
    <property type="match status" value="1"/>
</dbReference>
<sequence>MLQRGVVSHASAANQQLRAQAAELERQFDVYKLRLAEKRRDAAAAAAAALVVVDHDPPNIGVEDGSDGRGAEKEDDEVGRGRRYDAYVRRRDEKLRQGWLARMERKEAEVKALWARLDQPRRPLHSADLTAPAAREVKPRNTDKPISPARPRCTPSPAMKLPRLKSTTTPSSSPAAAAASPRLSSSRRVAPHPEPQPPATPRKENRMSPPSTTTTPRQQLKTLSRTRSSFVKDGKEERGGGSGSRGSSYAVAGRESPRPPRVQPPRASYDGGRKQAAAPEPLRLRRSRASSPLVAPRQEQVDFFARLQENNARNKDAEKAKNTGADGNGGNDEMAKPDDTPPGDAAAITGDSDTEPSYVYVKKDGQAKGFCADLGETFEDTMASSSPSSSEAETDKTVKEESPAINGGGEAGSSSRGESSSESLYSNVQSSFSHGSELAADSPLRALSTEQLLEADAAMLRKKRHDEEDDEAEQSIVILPTTGKSGGVPVVAGTQSPMVDAVAGGIKRFLTFGKKNAPAPAPAVVIVERAPPPAGDDDIVNQGWDSADSIKPEISCSYAVSDDDLDKSYVISPHGAVRSLQSFPPSSPTRPELKETTTPPPAARSPKVHRSFFSFSTFKNRGN</sequence>
<evidence type="ECO:0000313" key="5">
    <source>
        <dbReference type="Proteomes" id="UP000008810"/>
    </source>
</evidence>
<evidence type="ECO:0000313" key="3">
    <source>
        <dbReference type="EMBL" id="PNT76276.1"/>
    </source>
</evidence>
<feature type="compositionally biased region" description="Basic and acidic residues" evidence="2">
    <location>
        <begin position="393"/>
        <end position="402"/>
    </location>
</feature>
<keyword evidence="5" id="KW-1185">Reference proteome</keyword>
<feature type="coiled-coil region" evidence="1">
    <location>
        <begin position="7"/>
        <end position="41"/>
    </location>
</feature>
<organism evidence="3">
    <name type="scientific">Brachypodium distachyon</name>
    <name type="common">Purple false brome</name>
    <name type="synonym">Trachynia distachya</name>
    <dbReference type="NCBI Taxonomy" id="15368"/>
    <lineage>
        <taxon>Eukaryota</taxon>
        <taxon>Viridiplantae</taxon>
        <taxon>Streptophyta</taxon>
        <taxon>Embryophyta</taxon>
        <taxon>Tracheophyta</taxon>
        <taxon>Spermatophyta</taxon>
        <taxon>Magnoliopsida</taxon>
        <taxon>Liliopsida</taxon>
        <taxon>Poales</taxon>
        <taxon>Poaceae</taxon>
        <taxon>BOP clade</taxon>
        <taxon>Pooideae</taxon>
        <taxon>Stipodae</taxon>
        <taxon>Brachypodieae</taxon>
        <taxon>Brachypodium</taxon>
    </lineage>
</organism>
<gene>
    <name evidence="4" type="primary">LOC104582220</name>
    <name evidence="3" type="ORF">BRADI_1g46616v3</name>
</gene>
<feature type="compositionally biased region" description="Polar residues" evidence="2">
    <location>
        <begin position="217"/>
        <end position="229"/>
    </location>
</feature>
<dbReference type="EMBL" id="CM000880">
    <property type="protein sequence ID" value="PNT76276.1"/>
    <property type="molecule type" value="Genomic_DNA"/>
</dbReference>
<feature type="compositionally biased region" description="Low complexity" evidence="2">
    <location>
        <begin position="412"/>
        <end position="431"/>
    </location>
</feature>
<reference evidence="3" key="2">
    <citation type="submission" date="2017-06" db="EMBL/GenBank/DDBJ databases">
        <title>WGS assembly of Brachypodium distachyon.</title>
        <authorList>
            <consortium name="The International Brachypodium Initiative"/>
            <person name="Lucas S."/>
            <person name="Harmon-Smith M."/>
            <person name="Lail K."/>
            <person name="Tice H."/>
            <person name="Grimwood J."/>
            <person name="Bruce D."/>
            <person name="Barry K."/>
            <person name="Shu S."/>
            <person name="Lindquist E."/>
            <person name="Wang M."/>
            <person name="Pitluck S."/>
            <person name="Vogel J.P."/>
            <person name="Garvin D.F."/>
            <person name="Mockler T.C."/>
            <person name="Schmutz J."/>
            <person name="Rokhsar D."/>
            <person name="Bevan M.W."/>
        </authorList>
    </citation>
    <scope>NUCLEOTIDE SEQUENCE</scope>
    <source>
        <strain evidence="3">Bd21</strain>
    </source>
</reference>
<dbReference type="ExpressionAtlas" id="A0A2K2DPR0">
    <property type="expression patterns" value="baseline"/>
</dbReference>
<dbReference type="Gramene" id="PNT76276">
    <property type="protein sequence ID" value="PNT76276"/>
    <property type="gene ID" value="BRADI_1g46616v3"/>
</dbReference>
<name>A0A2K2DPR0_BRADI</name>
<dbReference type="OrthoDB" id="689384at2759"/>
<dbReference type="Proteomes" id="UP000008810">
    <property type="component" value="Chromosome 1"/>
</dbReference>
<dbReference type="RefSeq" id="XP_014751747.1">
    <property type="nucleotide sequence ID" value="XM_014896261.2"/>
</dbReference>
<dbReference type="AlphaFoldDB" id="A0A2K2DPR0"/>
<reference evidence="4" key="3">
    <citation type="submission" date="2018-08" db="UniProtKB">
        <authorList>
            <consortium name="EnsemblPlants"/>
        </authorList>
    </citation>
    <scope>IDENTIFICATION</scope>
    <source>
        <strain evidence="4">cv. Bd21</strain>
    </source>
</reference>
<protein>
    <submittedName>
        <fullName evidence="3 4">Uncharacterized protein</fullName>
    </submittedName>
</protein>
<feature type="region of interest" description="Disordered" evidence="2">
    <location>
        <begin position="125"/>
        <end position="360"/>
    </location>
</feature>
<feature type="compositionally biased region" description="Basic and acidic residues" evidence="2">
    <location>
        <begin position="312"/>
        <end position="321"/>
    </location>
</feature>
<dbReference type="GeneID" id="104582220"/>
<reference evidence="3 4" key="1">
    <citation type="journal article" date="2010" name="Nature">
        <title>Genome sequencing and analysis of the model grass Brachypodium distachyon.</title>
        <authorList>
            <consortium name="International Brachypodium Initiative"/>
        </authorList>
    </citation>
    <scope>NUCLEOTIDE SEQUENCE [LARGE SCALE GENOMIC DNA]</scope>
    <source>
        <strain evidence="3 4">Bd21</strain>
    </source>
</reference>
<feature type="region of interest" description="Disordered" evidence="2">
    <location>
        <begin position="57"/>
        <end position="78"/>
    </location>
</feature>